<evidence type="ECO:0000313" key="2">
    <source>
        <dbReference type="Proteomes" id="UP000076967"/>
    </source>
</evidence>
<organism evidence="1 2">
    <name type="scientific">Paenibacillus glacialis</name>
    <dbReference type="NCBI Taxonomy" id="494026"/>
    <lineage>
        <taxon>Bacteria</taxon>
        <taxon>Bacillati</taxon>
        <taxon>Bacillota</taxon>
        <taxon>Bacilli</taxon>
        <taxon>Bacillales</taxon>
        <taxon>Paenibacillaceae</taxon>
        <taxon>Paenibacillus</taxon>
    </lineage>
</organism>
<proteinExistence type="predicted"/>
<accession>A0A168NQD7</accession>
<keyword evidence="2" id="KW-1185">Reference proteome</keyword>
<name>A0A168NQD7_9BACL</name>
<dbReference type="EMBL" id="LVJH01000002">
    <property type="protein sequence ID" value="OAB46028.1"/>
    <property type="molecule type" value="Genomic_DNA"/>
</dbReference>
<evidence type="ECO:0000313" key="1">
    <source>
        <dbReference type="EMBL" id="OAB46028.1"/>
    </source>
</evidence>
<gene>
    <name evidence="1" type="ORF">PGLA_01110</name>
</gene>
<dbReference type="InterPro" id="IPR014199">
    <property type="entry name" value="Spore_YtxC"/>
</dbReference>
<dbReference type="AlphaFoldDB" id="A0A168NQD7"/>
<evidence type="ECO:0008006" key="3">
    <source>
        <dbReference type="Google" id="ProtNLM"/>
    </source>
</evidence>
<dbReference type="RefSeq" id="WP_068527467.1">
    <property type="nucleotide sequence ID" value="NZ_LVJH01000002.1"/>
</dbReference>
<protein>
    <recommendedName>
        <fullName evidence="3">Sporulation protein</fullName>
    </recommendedName>
</protein>
<sequence length="300" mass="34675">MVLFSISATTAGAEKVTFESIILRKNKELHKKYKALKFSCVSSEGTSVWQCMGNEQKIALGDGMIILYQLAAEAAAEIILEIKEQHIIRTLLRDEFDFSGKEESERIIKHCVSLLEKGKGTPNEPWKRRYLMLTKSLQQCLLESSDLNIDGFISFRLQNYGVELREIIEYAVDEFLVDRQYEEFVGLLKYFVYFQEPQIPLVHVVHKGGQELLLFDEFMNPLENKSNEGVFVERIDQQDMEMEDAVVSTLISVSPAKLILHTRDTQMPAVKTLLQIFDKRVEICHYCPDCDVFFREKEKI</sequence>
<reference evidence="1 2" key="1">
    <citation type="submission" date="2016-03" db="EMBL/GenBank/DDBJ databases">
        <title>Draft genome sequence of Paenibacillus glacialis DSM 22343.</title>
        <authorList>
            <person name="Shin S.-K."/>
            <person name="Yi H."/>
        </authorList>
    </citation>
    <scope>NUCLEOTIDE SEQUENCE [LARGE SCALE GENOMIC DNA]</scope>
    <source>
        <strain evidence="1 2">DSM 22343</strain>
    </source>
</reference>
<comment type="caution">
    <text evidence="1">The sequence shown here is derived from an EMBL/GenBank/DDBJ whole genome shotgun (WGS) entry which is preliminary data.</text>
</comment>
<dbReference type="STRING" id="494026.PGLA_01110"/>
<dbReference type="Pfam" id="PF08812">
    <property type="entry name" value="YtxC"/>
    <property type="match status" value="1"/>
</dbReference>
<dbReference type="OrthoDB" id="2986513at2"/>
<dbReference type="Proteomes" id="UP000076967">
    <property type="component" value="Unassembled WGS sequence"/>
</dbReference>